<proteinExistence type="predicted"/>
<dbReference type="EMBL" id="JARKHS020002944">
    <property type="protein sequence ID" value="KAK8786156.1"/>
    <property type="molecule type" value="Genomic_DNA"/>
</dbReference>
<gene>
    <name evidence="1" type="ORF">V5799_007480</name>
</gene>
<accession>A0AAQ4FGT3</accession>
<organism evidence="1 2">
    <name type="scientific">Amblyomma americanum</name>
    <name type="common">Lone star tick</name>
    <dbReference type="NCBI Taxonomy" id="6943"/>
    <lineage>
        <taxon>Eukaryota</taxon>
        <taxon>Metazoa</taxon>
        <taxon>Ecdysozoa</taxon>
        <taxon>Arthropoda</taxon>
        <taxon>Chelicerata</taxon>
        <taxon>Arachnida</taxon>
        <taxon>Acari</taxon>
        <taxon>Parasitiformes</taxon>
        <taxon>Ixodida</taxon>
        <taxon>Ixodoidea</taxon>
        <taxon>Ixodidae</taxon>
        <taxon>Amblyomminae</taxon>
        <taxon>Amblyomma</taxon>
    </lineage>
</organism>
<evidence type="ECO:0000313" key="2">
    <source>
        <dbReference type="Proteomes" id="UP001321473"/>
    </source>
</evidence>
<dbReference type="Proteomes" id="UP001321473">
    <property type="component" value="Unassembled WGS sequence"/>
</dbReference>
<name>A0AAQ4FGT3_AMBAM</name>
<reference evidence="1 2" key="1">
    <citation type="journal article" date="2023" name="Arcadia Sci">
        <title>De novo assembly of a long-read Amblyomma americanum tick genome.</title>
        <authorList>
            <person name="Chou S."/>
            <person name="Poskanzer K.E."/>
            <person name="Rollins M."/>
            <person name="Thuy-Boun P.S."/>
        </authorList>
    </citation>
    <scope>NUCLEOTIDE SEQUENCE [LARGE SCALE GENOMIC DNA]</scope>
    <source>
        <strain evidence="1">F_SG_1</strain>
        <tissue evidence="1">Salivary glands</tissue>
    </source>
</reference>
<dbReference type="AlphaFoldDB" id="A0AAQ4FGT3"/>
<comment type="caution">
    <text evidence="1">The sequence shown here is derived from an EMBL/GenBank/DDBJ whole genome shotgun (WGS) entry which is preliminary data.</text>
</comment>
<sequence length="289" mass="32883">MVLVLGALLYLYHHDIQRLPFQLRRRLTDELAFKDSNCTGMRVVEACGKEELVKVLFVVDTVLENRSNRRFARNAYAKRSFARPIHWLTVFRMMGNVTDEKGELAPKARSECRAFGDIVVHRNRSTGELVELEVGNNSSSYLQFVPWILDNCPNVDLVVFMQDNVIPNPFYLPNYRVMHMDHRPKVIHCHSLGGLPTSLCKAWSVVMAKKPGLKLFASKASMAADMFMLSGLEAADVASYLSVDDNMTMLYTTGAVVFYTFPQDLNMSMKSLWEEVMSAPQNSPDYLRL</sequence>
<evidence type="ECO:0000313" key="1">
    <source>
        <dbReference type="EMBL" id="KAK8786156.1"/>
    </source>
</evidence>
<protein>
    <submittedName>
        <fullName evidence="1">Uncharacterized protein</fullName>
    </submittedName>
</protein>
<keyword evidence="2" id="KW-1185">Reference proteome</keyword>